<feature type="region of interest" description="Disordered" evidence="1">
    <location>
        <begin position="19"/>
        <end position="49"/>
    </location>
</feature>
<evidence type="ECO:0000313" key="4">
    <source>
        <dbReference type="Proteomes" id="UP000503540"/>
    </source>
</evidence>
<sequence length="240" mass="26188">MGSPAVILEVSVPGDTLIGHERVGPASRRRSGRFGTGLHSPAGSRSRPSIALHPRDRDSFMTHWTANVLADPAVLVRTITVTDEPAGNIVSWWKDDRRFLGYWLGRSYWGCGVGTEALRLFLQLEPTRPLWADPFAGNTGSVKLSTVSAEQARTGMVRTSTSYSYSTSGAPLNADREHTLHPLSVPFRQKMSVYGLQPLFDILVVAESGAAALAAHTVEIAFELVVGRELPVLNQPSHYR</sequence>
<dbReference type="EMBL" id="CP046172">
    <property type="protein sequence ID" value="QIS16880.1"/>
    <property type="molecule type" value="Genomic_DNA"/>
</dbReference>
<keyword evidence="4" id="KW-1185">Reference proteome</keyword>
<feature type="domain" description="N-acetyltransferase" evidence="2">
    <location>
        <begin position="58"/>
        <end position="144"/>
    </location>
</feature>
<proteinExistence type="predicted"/>
<dbReference type="InterPro" id="IPR000182">
    <property type="entry name" value="GNAT_dom"/>
</dbReference>
<gene>
    <name evidence="3" type="ORF">F5544_45385</name>
</gene>
<dbReference type="Pfam" id="PF13302">
    <property type="entry name" value="Acetyltransf_3"/>
    <property type="match status" value="1"/>
</dbReference>
<dbReference type="GO" id="GO:0016747">
    <property type="term" value="F:acyltransferase activity, transferring groups other than amino-acyl groups"/>
    <property type="evidence" value="ECO:0007669"/>
    <property type="project" value="InterPro"/>
</dbReference>
<organism evidence="3 4">
    <name type="scientific">Nocardia arthritidis</name>
    <dbReference type="NCBI Taxonomy" id="228602"/>
    <lineage>
        <taxon>Bacteria</taxon>
        <taxon>Bacillati</taxon>
        <taxon>Actinomycetota</taxon>
        <taxon>Actinomycetes</taxon>
        <taxon>Mycobacteriales</taxon>
        <taxon>Nocardiaceae</taxon>
        <taxon>Nocardia</taxon>
    </lineage>
</organism>
<evidence type="ECO:0000313" key="3">
    <source>
        <dbReference type="EMBL" id="QIS16880.1"/>
    </source>
</evidence>
<accession>A0A6G9YUQ0</accession>
<dbReference type="SUPFAM" id="SSF55729">
    <property type="entry name" value="Acyl-CoA N-acyltransferases (Nat)"/>
    <property type="match status" value="1"/>
</dbReference>
<reference evidence="3 4" key="1">
    <citation type="journal article" date="2019" name="ACS Chem. Biol.">
        <title>Identification and Mobilization of a Cryptic Antibiotic Biosynthesis Gene Locus from a Human-Pathogenic Nocardia Isolate.</title>
        <authorList>
            <person name="Herisse M."/>
            <person name="Ishida K."/>
            <person name="Porter J.L."/>
            <person name="Howden B."/>
            <person name="Hertweck C."/>
            <person name="Stinear T.P."/>
            <person name="Pidot S.J."/>
        </authorList>
    </citation>
    <scope>NUCLEOTIDE SEQUENCE [LARGE SCALE GENOMIC DNA]</scope>
    <source>
        <strain evidence="3 4">AUSMDU00012717</strain>
    </source>
</reference>
<evidence type="ECO:0000256" key="1">
    <source>
        <dbReference type="SAM" id="MobiDB-lite"/>
    </source>
</evidence>
<dbReference type="Gene3D" id="3.40.630.30">
    <property type="match status" value="1"/>
</dbReference>
<protein>
    <submittedName>
        <fullName evidence="3">GNAT family N-acetyltransferase</fullName>
    </submittedName>
</protein>
<keyword evidence="3" id="KW-0808">Transferase</keyword>
<dbReference type="InterPro" id="IPR016181">
    <property type="entry name" value="Acyl_CoA_acyltransferase"/>
</dbReference>
<name>A0A6G9YUQ0_9NOCA</name>
<dbReference type="AlphaFoldDB" id="A0A6G9YUQ0"/>
<dbReference type="Proteomes" id="UP000503540">
    <property type="component" value="Chromosome"/>
</dbReference>
<evidence type="ECO:0000259" key="2">
    <source>
        <dbReference type="Pfam" id="PF13302"/>
    </source>
</evidence>
<dbReference type="KEGG" id="nah:F5544_45385"/>